<comment type="caution">
    <text evidence="2">The sequence shown here is derived from an EMBL/GenBank/DDBJ whole genome shotgun (WGS) entry which is preliminary data.</text>
</comment>
<reference evidence="2" key="1">
    <citation type="journal article" date="2022" name="Int. J. Mol. Sci.">
        <title>Draft Genome of Tanacetum Coccineum: Genomic Comparison of Closely Related Tanacetum-Family Plants.</title>
        <authorList>
            <person name="Yamashiro T."/>
            <person name="Shiraishi A."/>
            <person name="Nakayama K."/>
            <person name="Satake H."/>
        </authorList>
    </citation>
    <scope>NUCLEOTIDE SEQUENCE</scope>
</reference>
<dbReference type="InterPro" id="IPR041588">
    <property type="entry name" value="Integrase_H2C2"/>
</dbReference>
<organism evidence="2 3">
    <name type="scientific">Tanacetum coccineum</name>
    <dbReference type="NCBI Taxonomy" id="301880"/>
    <lineage>
        <taxon>Eukaryota</taxon>
        <taxon>Viridiplantae</taxon>
        <taxon>Streptophyta</taxon>
        <taxon>Embryophyta</taxon>
        <taxon>Tracheophyta</taxon>
        <taxon>Spermatophyta</taxon>
        <taxon>Magnoliopsida</taxon>
        <taxon>eudicotyledons</taxon>
        <taxon>Gunneridae</taxon>
        <taxon>Pentapetalae</taxon>
        <taxon>asterids</taxon>
        <taxon>campanulids</taxon>
        <taxon>Asterales</taxon>
        <taxon>Asteraceae</taxon>
        <taxon>Asteroideae</taxon>
        <taxon>Anthemideae</taxon>
        <taxon>Anthemidinae</taxon>
        <taxon>Tanacetum</taxon>
    </lineage>
</organism>
<dbReference type="Pfam" id="PF17921">
    <property type="entry name" value="Integrase_H2C2"/>
    <property type="match status" value="1"/>
</dbReference>
<dbReference type="InterPro" id="IPR036397">
    <property type="entry name" value="RNaseH_sf"/>
</dbReference>
<name>A0ABQ5F6U6_9ASTR</name>
<protein>
    <submittedName>
        <fullName evidence="2">Reverse transcriptase domain-containing protein</fullName>
    </submittedName>
</protein>
<evidence type="ECO:0000313" key="3">
    <source>
        <dbReference type="Proteomes" id="UP001151760"/>
    </source>
</evidence>
<feature type="domain" description="Integrase zinc-binding" evidence="1">
    <location>
        <begin position="79"/>
        <end position="102"/>
    </location>
</feature>
<gene>
    <name evidence="2" type="ORF">Tco_1002545</name>
</gene>
<proteinExistence type="predicted"/>
<keyword evidence="2" id="KW-0695">RNA-directed DNA polymerase</keyword>
<dbReference type="PANTHER" id="PTHR47266">
    <property type="entry name" value="ENDONUCLEASE-RELATED"/>
    <property type="match status" value="1"/>
</dbReference>
<dbReference type="GO" id="GO:0003964">
    <property type="term" value="F:RNA-directed DNA polymerase activity"/>
    <property type="evidence" value="ECO:0007669"/>
    <property type="project" value="UniProtKB-KW"/>
</dbReference>
<keyword evidence="3" id="KW-1185">Reference proteome</keyword>
<dbReference type="InterPro" id="IPR012337">
    <property type="entry name" value="RNaseH-like_sf"/>
</dbReference>
<dbReference type="Gene3D" id="1.10.340.70">
    <property type="match status" value="1"/>
</dbReference>
<evidence type="ECO:0000259" key="1">
    <source>
        <dbReference type="Pfam" id="PF17921"/>
    </source>
</evidence>
<dbReference type="Proteomes" id="UP001151760">
    <property type="component" value="Unassembled WGS sequence"/>
</dbReference>
<sequence length="155" mass="18243">MAADHLSRLENPNIGELAKEELEDKFPDEHLMILKTKLNDEELWYADYVNYIVRKVVLPEWTPKRKKVLILRRKVYKAGFYWPNIFRDSKDYVMKCDACQKSGNISSRNKIPQNNIQAYEVFDVWGLDFMGPFTDSIGNKYILVAVDYVSKWVEA</sequence>
<dbReference type="EMBL" id="BQNB010017070">
    <property type="protein sequence ID" value="GJT59012.1"/>
    <property type="molecule type" value="Genomic_DNA"/>
</dbReference>
<reference evidence="2" key="2">
    <citation type="submission" date="2022-01" db="EMBL/GenBank/DDBJ databases">
        <authorList>
            <person name="Yamashiro T."/>
            <person name="Shiraishi A."/>
            <person name="Satake H."/>
            <person name="Nakayama K."/>
        </authorList>
    </citation>
    <scope>NUCLEOTIDE SEQUENCE</scope>
</reference>
<evidence type="ECO:0000313" key="2">
    <source>
        <dbReference type="EMBL" id="GJT59012.1"/>
    </source>
</evidence>
<keyword evidence="2" id="KW-0808">Transferase</keyword>
<keyword evidence="2" id="KW-0548">Nucleotidyltransferase</keyword>
<dbReference type="SUPFAM" id="SSF53098">
    <property type="entry name" value="Ribonuclease H-like"/>
    <property type="match status" value="1"/>
</dbReference>
<dbReference type="Gene3D" id="3.30.420.10">
    <property type="entry name" value="Ribonuclease H-like superfamily/Ribonuclease H"/>
    <property type="match status" value="1"/>
</dbReference>
<accession>A0ABQ5F6U6</accession>
<dbReference type="InterPro" id="IPR052160">
    <property type="entry name" value="Gypsy_RT_Integrase-like"/>
</dbReference>